<dbReference type="PROSITE" id="PS50112">
    <property type="entry name" value="PAS"/>
    <property type="match status" value="1"/>
</dbReference>
<dbReference type="InterPro" id="IPR043128">
    <property type="entry name" value="Rev_trsase/Diguanyl_cyclase"/>
</dbReference>
<dbReference type="Proteomes" id="UP000239415">
    <property type="component" value="Unassembled WGS sequence"/>
</dbReference>
<dbReference type="InterPro" id="IPR000014">
    <property type="entry name" value="PAS"/>
</dbReference>
<dbReference type="SMART" id="SM00091">
    <property type="entry name" value="PAS"/>
    <property type="match status" value="1"/>
</dbReference>
<dbReference type="InterPro" id="IPR000160">
    <property type="entry name" value="GGDEF_dom"/>
</dbReference>
<feature type="transmembrane region" description="Helical" evidence="2">
    <location>
        <begin position="93"/>
        <end position="112"/>
    </location>
</feature>
<dbReference type="Pfam" id="PF00563">
    <property type="entry name" value="EAL"/>
    <property type="match status" value="1"/>
</dbReference>
<feature type="transmembrane region" description="Helical" evidence="2">
    <location>
        <begin position="296"/>
        <end position="315"/>
    </location>
</feature>
<feature type="transmembrane region" description="Helical" evidence="2">
    <location>
        <begin position="160"/>
        <end position="180"/>
    </location>
</feature>
<dbReference type="PROSITE" id="PS50883">
    <property type="entry name" value="EAL"/>
    <property type="match status" value="1"/>
</dbReference>
<feature type="transmembrane region" description="Helical" evidence="2">
    <location>
        <begin position="258"/>
        <end position="275"/>
    </location>
</feature>
<comment type="caution">
    <text evidence="7">The sequence shown here is derived from an EMBL/GenBank/DDBJ whole genome shotgun (WGS) entry which is preliminary data.</text>
</comment>
<dbReference type="InterPro" id="IPR000700">
    <property type="entry name" value="PAS-assoc_C"/>
</dbReference>
<organism evidence="7 8">
    <name type="scientific">Actinoplanes italicus</name>
    <dbReference type="NCBI Taxonomy" id="113567"/>
    <lineage>
        <taxon>Bacteria</taxon>
        <taxon>Bacillati</taxon>
        <taxon>Actinomycetota</taxon>
        <taxon>Actinomycetes</taxon>
        <taxon>Micromonosporales</taxon>
        <taxon>Micromonosporaceae</taxon>
        <taxon>Actinoplanes</taxon>
    </lineage>
</organism>
<dbReference type="EMBL" id="PVMZ01000006">
    <property type="protein sequence ID" value="PRX21243.1"/>
    <property type="molecule type" value="Genomic_DNA"/>
</dbReference>
<feature type="transmembrane region" description="Helical" evidence="2">
    <location>
        <begin position="124"/>
        <end position="148"/>
    </location>
</feature>
<dbReference type="AlphaFoldDB" id="A0A2T0KD54"/>
<protein>
    <submittedName>
        <fullName evidence="7">PAS domain S-box-containing protein/diguanylate cyclase (GGDEF)-like protein</fullName>
    </submittedName>
</protein>
<dbReference type="Pfam" id="PF08448">
    <property type="entry name" value="PAS_4"/>
    <property type="match status" value="1"/>
</dbReference>
<dbReference type="Gene3D" id="3.30.450.20">
    <property type="entry name" value="PAS domain"/>
    <property type="match status" value="1"/>
</dbReference>
<evidence type="ECO:0000259" key="6">
    <source>
        <dbReference type="PROSITE" id="PS50887"/>
    </source>
</evidence>
<dbReference type="InterPro" id="IPR001633">
    <property type="entry name" value="EAL_dom"/>
</dbReference>
<dbReference type="SMART" id="SM00267">
    <property type="entry name" value="GGDEF"/>
    <property type="match status" value="1"/>
</dbReference>
<evidence type="ECO:0000256" key="2">
    <source>
        <dbReference type="SAM" id="Phobius"/>
    </source>
</evidence>
<accession>A0A2T0KD54</accession>
<feature type="transmembrane region" description="Helical" evidence="2">
    <location>
        <begin position="36"/>
        <end position="57"/>
    </location>
</feature>
<feature type="domain" description="PAS" evidence="3">
    <location>
        <begin position="367"/>
        <end position="437"/>
    </location>
</feature>
<dbReference type="PROSITE" id="PS50887">
    <property type="entry name" value="GGDEF"/>
    <property type="match status" value="1"/>
</dbReference>
<sequence length="984" mass="106465">MSEYPPDRGGHPEGRRMTVDTAVPDTRAARRWARQCVAVGVVLAVIVALVASGAGGPGTAHTVSSWGLLAMAGCAFAACLWRSRGFTGRARWAWTVIGTGLLLWGAGQFSWLTRWPVAGAPDGLFPVLGWPGVIGLAVLLPAGLLILPTASQPLVNRLRSILDGLLIAVSLALVAWVFVIDQQLESSAHGPGFHRTLVFPLTDIVLATMVAYMLPLQRRRHGCGADLAFLGTGLAAFAVADVGHVYLELIRQYDSAPMVHLASATGYALIVMGALRPRDGESAPLDLPPGVWNGAVLVPYLAVLAALGSSVMFYAQTGQSHTFIANTRSLLILLIVGRQLLTQLENRALTRTLESRVTERTAELNAREQRFHALIRHSSDVVTVIDADGMIRYQSESMRRVFGYPPEVFIGRRYTDLVDAEVAMRLAQAMRQVAARPFAHVTLEVVHTHRDGGKRPSEVIITNLVDDPHVAGFVLNTRDISDRKELQEQLMHEAYHDSLTQLANRALFRDRAGSALSAGGEVTVLHLDLDGFKRVNDSLGHLAGDQLLVQVADRLRGCVRDGDLVARFGADEFGVLLLGEDESGAERVARRILDDLEVPVSVGARQIHVRASIGLAGTGKLPESDSPGDHAEQLMLPESDSPGDRAEQPMLPESDSPGDRPEQPMLPESDSPGDLPEQPMLPESDSPGDRAEQLMRNADLAMHHAKAGGGGADACYRPRMREGLVERLELESDLRAAVENGDLRLHYQPTVDLATSEVIGFEALVRWPHPARGMINPLDFIPIAEATGLIVPLGRWVLHEACRQAVEWAAAGDGRPPKMSVNVSVRQFDRADLAEMVAAVLAETGMPADRLCLEMTESVLMTDTEANLEQLLRLKALGLTLAIDDFGTGYSSLAYLRRFPVDTLKIDRSFVERLGVIADDTALTDTIVRLGKSLGMATVAEGIEEFGQLAALREMGCGYAQGYYFSRPVPAAEAGRLFLEGATV</sequence>
<dbReference type="CDD" id="cd01948">
    <property type="entry name" value="EAL"/>
    <property type="match status" value="1"/>
</dbReference>
<keyword evidence="2" id="KW-1133">Transmembrane helix</keyword>
<dbReference type="PANTHER" id="PTHR44757">
    <property type="entry name" value="DIGUANYLATE CYCLASE DGCP"/>
    <property type="match status" value="1"/>
</dbReference>
<proteinExistence type="predicted"/>
<dbReference type="Gene3D" id="3.20.20.450">
    <property type="entry name" value="EAL domain"/>
    <property type="match status" value="1"/>
</dbReference>
<dbReference type="NCBIfam" id="TIGR00254">
    <property type="entry name" value="GGDEF"/>
    <property type="match status" value="1"/>
</dbReference>
<dbReference type="FunFam" id="3.20.20.450:FF:000001">
    <property type="entry name" value="Cyclic di-GMP phosphodiesterase yahA"/>
    <property type="match status" value="1"/>
</dbReference>
<feature type="transmembrane region" description="Helical" evidence="2">
    <location>
        <begin position="227"/>
        <end position="246"/>
    </location>
</feature>
<dbReference type="PROSITE" id="PS50113">
    <property type="entry name" value="PAC"/>
    <property type="match status" value="1"/>
</dbReference>
<feature type="transmembrane region" description="Helical" evidence="2">
    <location>
        <begin position="63"/>
        <end position="81"/>
    </location>
</feature>
<evidence type="ECO:0000259" key="4">
    <source>
        <dbReference type="PROSITE" id="PS50113"/>
    </source>
</evidence>
<dbReference type="SUPFAM" id="SSF55785">
    <property type="entry name" value="PYP-like sensor domain (PAS domain)"/>
    <property type="match status" value="1"/>
</dbReference>
<evidence type="ECO:0000259" key="3">
    <source>
        <dbReference type="PROSITE" id="PS50112"/>
    </source>
</evidence>
<dbReference type="SUPFAM" id="SSF141868">
    <property type="entry name" value="EAL domain-like"/>
    <property type="match status" value="1"/>
</dbReference>
<dbReference type="Gene3D" id="3.30.70.270">
    <property type="match status" value="1"/>
</dbReference>
<dbReference type="CDD" id="cd00130">
    <property type="entry name" value="PAS"/>
    <property type="match status" value="1"/>
</dbReference>
<feature type="domain" description="PAC" evidence="4">
    <location>
        <begin position="441"/>
        <end position="492"/>
    </location>
</feature>
<evidence type="ECO:0000313" key="8">
    <source>
        <dbReference type="Proteomes" id="UP000239415"/>
    </source>
</evidence>
<name>A0A2T0KD54_9ACTN</name>
<dbReference type="Pfam" id="PF00990">
    <property type="entry name" value="GGDEF"/>
    <property type="match status" value="1"/>
</dbReference>
<feature type="domain" description="EAL" evidence="5">
    <location>
        <begin position="727"/>
        <end position="982"/>
    </location>
</feature>
<dbReference type="InterPro" id="IPR029787">
    <property type="entry name" value="Nucleotide_cyclase"/>
</dbReference>
<feature type="region of interest" description="Disordered" evidence="1">
    <location>
        <begin position="617"/>
        <end position="690"/>
    </location>
</feature>
<reference evidence="7 8" key="1">
    <citation type="submission" date="2018-03" db="EMBL/GenBank/DDBJ databases">
        <title>Genomic Encyclopedia of Archaeal and Bacterial Type Strains, Phase II (KMG-II): from individual species to whole genera.</title>
        <authorList>
            <person name="Goeker M."/>
        </authorList>
    </citation>
    <scope>NUCLEOTIDE SEQUENCE [LARGE SCALE GENOMIC DNA]</scope>
    <source>
        <strain evidence="7 8">DSM 43146</strain>
    </source>
</reference>
<dbReference type="NCBIfam" id="TIGR00229">
    <property type="entry name" value="sensory_box"/>
    <property type="match status" value="1"/>
</dbReference>
<feature type="domain" description="GGDEF" evidence="6">
    <location>
        <begin position="520"/>
        <end position="652"/>
    </location>
</feature>
<dbReference type="InterPro" id="IPR052155">
    <property type="entry name" value="Biofilm_reg_signaling"/>
</dbReference>
<evidence type="ECO:0000259" key="5">
    <source>
        <dbReference type="PROSITE" id="PS50883"/>
    </source>
</evidence>
<dbReference type="InterPro" id="IPR035919">
    <property type="entry name" value="EAL_sf"/>
</dbReference>
<keyword evidence="8" id="KW-1185">Reference proteome</keyword>
<dbReference type="SUPFAM" id="SSF55073">
    <property type="entry name" value="Nucleotide cyclase"/>
    <property type="match status" value="1"/>
</dbReference>
<dbReference type="CDD" id="cd01949">
    <property type="entry name" value="GGDEF"/>
    <property type="match status" value="1"/>
</dbReference>
<dbReference type="InterPro" id="IPR035965">
    <property type="entry name" value="PAS-like_dom_sf"/>
</dbReference>
<gene>
    <name evidence="7" type="ORF">CLV67_10617</name>
</gene>
<dbReference type="SMART" id="SM00052">
    <property type="entry name" value="EAL"/>
    <property type="match status" value="1"/>
</dbReference>
<dbReference type="InterPro" id="IPR013656">
    <property type="entry name" value="PAS_4"/>
</dbReference>
<evidence type="ECO:0000256" key="1">
    <source>
        <dbReference type="SAM" id="MobiDB-lite"/>
    </source>
</evidence>
<evidence type="ECO:0000313" key="7">
    <source>
        <dbReference type="EMBL" id="PRX21243.1"/>
    </source>
</evidence>
<feature type="transmembrane region" description="Helical" evidence="2">
    <location>
        <begin position="192"/>
        <end position="215"/>
    </location>
</feature>
<dbReference type="PANTHER" id="PTHR44757:SF2">
    <property type="entry name" value="BIOFILM ARCHITECTURE MAINTENANCE PROTEIN MBAA"/>
    <property type="match status" value="1"/>
</dbReference>
<keyword evidence="2" id="KW-0812">Transmembrane</keyword>
<keyword evidence="2" id="KW-0472">Membrane</keyword>